<feature type="region of interest" description="Disordered" evidence="8">
    <location>
        <begin position="139"/>
        <end position="160"/>
    </location>
</feature>
<dbReference type="SUPFAM" id="SSF46785">
    <property type="entry name" value="Winged helix' DNA-binding domain"/>
    <property type="match status" value="1"/>
</dbReference>
<evidence type="ECO:0000256" key="2">
    <source>
        <dbReference type="ARBA" id="ARBA00022473"/>
    </source>
</evidence>
<dbReference type="Gene3D" id="1.10.10.10">
    <property type="entry name" value="Winged helix-like DNA-binding domain superfamily/Winged helix DNA-binding domain"/>
    <property type="match status" value="1"/>
</dbReference>
<evidence type="ECO:0000256" key="6">
    <source>
        <dbReference type="ARBA" id="ARBA00023242"/>
    </source>
</evidence>
<dbReference type="PANTHER" id="PTHR45881:SF7">
    <property type="entry name" value="CHECKPOINT SUPPRESSOR 1-LIKE, ISOFORM A-RELATED"/>
    <property type="match status" value="1"/>
</dbReference>
<dbReference type="PANTHER" id="PTHR45881">
    <property type="entry name" value="CHECKPOINT SUPPRESSOR 1-LIKE, ISOFORM A-RELATED"/>
    <property type="match status" value="1"/>
</dbReference>
<evidence type="ECO:0000256" key="1">
    <source>
        <dbReference type="ARBA" id="ARBA00004123"/>
    </source>
</evidence>
<dbReference type="PROSITE" id="PS00658">
    <property type="entry name" value="FORK_HEAD_2"/>
    <property type="match status" value="1"/>
</dbReference>
<evidence type="ECO:0000256" key="8">
    <source>
        <dbReference type="SAM" id="MobiDB-lite"/>
    </source>
</evidence>
<proteinExistence type="predicted"/>
<name>A0A182PKR9_9DIPT</name>
<dbReference type="GO" id="GO:0005634">
    <property type="term" value="C:nucleus"/>
    <property type="evidence" value="ECO:0007669"/>
    <property type="project" value="UniProtKB-SubCell"/>
</dbReference>
<dbReference type="InterPro" id="IPR036388">
    <property type="entry name" value="WH-like_DNA-bd_sf"/>
</dbReference>
<dbReference type="Proteomes" id="UP000075885">
    <property type="component" value="Unassembled WGS sequence"/>
</dbReference>
<dbReference type="PRINTS" id="PR00053">
    <property type="entry name" value="FORKHEAD"/>
</dbReference>
<comment type="subcellular location">
    <subcellularLocation>
        <location evidence="1 7">Nucleus</location>
    </subcellularLocation>
</comment>
<dbReference type="FunFam" id="1.10.10.10:FF:000030">
    <property type="entry name" value="Forkhead box protein K2"/>
    <property type="match status" value="1"/>
</dbReference>
<keyword evidence="3" id="KW-0805">Transcription regulation</keyword>
<dbReference type="PROSITE" id="PS00657">
    <property type="entry name" value="FORK_HEAD_1"/>
    <property type="match status" value="1"/>
</dbReference>
<reference evidence="10" key="2">
    <citation type="submission" date="2020-05" db="UniProtKB">
        <authorList>
            <consortium name="EnsemblMetazoa"/>
        </authorList>
    </citation>
    <scope>IDENTIFICATION</scope>
    <source>
        <strain evidence="10">Epiroticus2</strain>
    </source>
</reference>
<dbReference type="GO" id="GO:0000981">
    <property type="term" value="F:DNA-binding transcription factor activity, RNA polymerase II-specific"/>
    <property type="evidence" value="ECO:0007669"/>
    <property type="project" value="TreeGrafter"/>
</dbReference>
<dbReference type="InterPro" id="IPR030456">
    <property type="entry name" value="TF_fork_head_CS_2"/>
</dbReference>
<dbReference type="EnsemblMetazoa" id="AEPI007536-RA">
    <property type="protein sequence ID" value="AEPI007536-PA"/>
    <property type="gene ID" value="AEPI007536"/>
</dbReference>
<feature type="domain" description="Fork-head" evidence="9">
    <location>
        <begin position="6"/>
        <end position="101"/>
    </location>
</feature>
<dbReference type="InterPro" id="IPR018122">
    <property type="entry name" value="TF_fork_head_CS_1"/>
</dbReference>
<keyword evidence="5" id="KW-0804">Transcription</keyword>
<dbReference type="SMART" id="SM00339">
    <property type="entry name" value="FH"/>
    <property type="match status" value="1"/>
</dbReference>
<keyword evidence="6 7" id="KW-0539">Nucleus</keyword>
<feature type="DNA-binding region" description="Fork-head" evidence="7">
    <location>
        <begin position="6"/>
        <end position="101"/>
    </location>
</feature>
<keyword evidence="2" id="KW-0217">Developmental protein</keyword>
<sequence>MIECVKPPYSYAQLIIQAITSSPEQQLTLLDIYAFLEENYPYFQHISHQGWKNSIRHNLSLNKYFIKGPRMTEAAGKGCYWRIDPVCYETLKKKCFNRRVATRVLAKKRKCHSAPASPCDSAEMSCGTSLDASAVGCNPGSPVQTSTPKQLNGLQLSESL</sequence>
<evidence type="ECO:0000259" key="9">
    <source>
        <dbReference type="PROSITE" id="PS50039"/>
    </source>
</evidence>
<evidence type="ECO:0000256" key="7">
    <source>
        <dbReference type="PROSITE-ProRule" id="PRU00089"/>
    </source>
</evidence>
<evidence type="ECO:0000313" key="11">
    <source>
        <dbReference type="Proteomes" id="UP000075885"/>
    </source>
</evidence>
<evidence type="ECO:0000256" key="5">
    <source>
        <dbReference type="ARBA" id="ARBA00023163"/>
    </source>
</evidence>
<dbReference type="InterPro" id="IPR036390">
    <property type="entry name" value="WH_DNA-bd_sf"/>
</dbReference>
<protein>
    <recommendedName>
        <fullName evidence="9">Fork-head domain-containing protein</fullName>
    </recommendedName>
</protein>
<keyword evidence="4 7" id="KW-0238">DNA-binding</keyword>
<evidence type="ECO:0000256" key="4">
    <source>
        <dbReference type="ARBA" id="ARBA00023125"/>
    </source>
</evidence>
<accession>A0A182PKR9</accession>
<dbReference type="Pfam" id="PF00250">
    <property type="entry name" value="Forkhead"/>
    <property type="match status" value="1"/>
</dbReference>
<evidence type="ECO:0000313" key="10">
    <source>
        <dbReference type="EnsemblMetazoa" id="AEPI007536-PA"/>
    </source>
</evidence>
<dbReference type="STRING" id="199890.A0A182PKR9"/>
<dbReference type="InterPro" id="IPR001766">
    <property type="entry name" value="Fork_head_dom"/>
</dbReference>
<dbReference type="GO" id="GO:0000978">
    <property type="term" value="F:RNA polymerase II cis-regulatory region sequence-specific DNA binding"/>
    <property type="evidence" value="ECO:0007669"/>
    <property type="project" value="TreeGrafter"/>
</dbReference>
<organism evidence="10 11">
    <name type="scientific">Anopheles epiroticus</name>
    <dbReference type="NCBI Taxonomy" id="199890"/>
    <lineage>
        <taxon>Eukaryota</taxon>
        <taxon>Metazoa</taxon>
        <taxon>Ecdysozoa</taxon>
        <taxon>Arthropoda</taxon>
        <taxon>Hexapoda</taxon>
        <taxon>Insecta</taxon>
        <taxon>Pterygota</taxon>
        <taxon>Neoptera</taxon>
        <taxon>Endopterygota</taxon>
        <taxon>Diptera</taxon>
        <taxon>Nematocera</taxon>
        <taxon>Culicoidea</taxon>
        <taxon>Culicidae</taxon>
        <taxon>Anophelinae</taxon>
        <taxon>Anopheles</taxon>
    </lineage>
</organism>
<dbReference type="PROSITE" id="PS50039">
    <property type="entry name" value="FORK_HEAD_3"/>
    <property type="match status" value="1"/>
</dbReference>
<dbReference type="AlphaFoldDB" id="A0A182PKR9"/>
<evidence type="ECO:0000256" key="3">
    <source>
        <dbReference type="ARBA" id="ARBA00023015"/>
    </source>
</evidence>
<reference evidence="11" key="1">
    <citation type="submission" date="2013-03" db="EMBL/GenBank/DDBJ databases">
        <title>The Genome Sequence of Anopheles epiroticus epiroticus2.</title>
        <authorList>
            <consortium name="The Broad Institute Genomics Platform"/>
            <person name="Neafsey D.E."/>
            <person name="Howell P."/>
            <person name="Walker B."/>
            <person name="Young S.K."/>
            <person name="Zeng Q."/>
            <person name="Gargeya S."/>
            <person name="Fitzgerald M."/>
            <person name="Haas B."/>
            <person name="Abouelleil A."/>
            <person name="Allen A.W."/>
            <person name="Alvarado L."/>
            <person name="Arachchi H.M."/>
            <person name="Berlin A.M."/>
            <person name="Chapman S.B."/>
            <person name="Gainer-Dewar J."/>
            <person name="Goldberg J."/>
            <person name="Griggs A."/>
            <person name="Gujja S."/>
            <person name="Hansen M."/>
            <person name="Howarth C."/>
            <person name="Imamovic A."/>
            <person name="Ireland A."/>
            <person name="Larimer J."/>
            <person name="McCowan C."/>
            <person name="Murphy C."/>
            <person name="Pearson M."/>
            <person name="Poon T.W."/>
            <person name="Priest M."/>
            <person name="Roberts A."/>
            <person name="Saif S."/>
            <person name="Shea T."/>
            <person name="Sisk P."/>
            <person name="Sykes S."/>
            <person name="Wortman J."/>
            <person name="Nusbaum C."/>
            <person name="Birren B."/>
        </authorList>
    </citation>
    <scope>NUCLEOTIDE SEQUENCE [LARGE SCALE GENOMIC DNA]</scope>
    <source>
        <strain evidence="11">Epiroticus2</strain>
    </source>
</reference>
<feature type="compositionally biased region" description="Polar residues" evidence="8">
    <location>
        <begin position="141"/>
        <end position="160"/>
    </location>
</feature>
<keyword evidence="11" id="KW-1185">Reference proteome</keyword>
<dbReference type="VEuPathDB" id="VectorBase:AEPI007536"/>